<keyword evidence="5 6" id="KW-0472">Membrane</keyword>
<dbReference type="PANTHER" id="PTHR30250">
    <property type="entry name" value="PST FAMILY PREDICTED COLANIC ACID TRANSPORTER"/>
    <property type="match status" value="1"/>
</dbReference>
<feature type="transmembrane region" description="Helical" evidence="6">
    <location>
        <begin position="38"/>
        <end position="62"/>
    </location>
</feature>
<evidence type="ECO:0000313" key="8">
    <source>
        <dbReference type="Proteomes" id="UP000294547"/>
    </source>
</evidence>
<evidence type="ECO:0000256" key="5">
    <source>
        <dbReference type="ARBA" id="ARBA00023136"/>
    </source>
</evidence>
<gene>
    <name evidence="7" type="ORF">EDD54_3639</name>
</gene>
<proteinExistence type="predicted"/>
<sequence>MLLRQTLQYLPAQFLAPAAQFVSALMWTWWLAPADMGAFILVSATQELAYLFSLSWFSTYALRYMPGAGDDGLRRRFLGTETTLMLLLTLPQIAAAWLTVEVVDAAERTLLGGALVAAYYVTRSLNTYYSERARAQGAILAYTILQVAGPVGGLVVGVAALEMVGPSSLALLGAYALAQAIGTLVALPMIGFSLRPAPVDREIMKAALAYGGPMLGLAVLAWGGENNMRYVVEYMAGPEAFGLLAVGWGIGRRCASVASMLVMAAAFPLASRLLNEGRRDAALAQLKTNAAILAAVLFPTVAGVVLVGGLLTDLAVAAEYRETTKAILGLSALAGALRYVHLHTTDQNFVLERRFLACASVHVTENVLVVVLAAIGLATGGLVGAVAGAAVASGLTTLYSGWLAVTRLGFQVPVLDLAKVTAATLFMASALNLTPYPQNATGLAVAVVLGGVYYVGAMALLYAPLWAPIARRRLGLARA</sequence>
<dbReference type="GO" id="GO:0005886">
    <property type="term" value="C:plasma membrane"/>
    <property type="evidence" value="ECO:0007669"/>
    <property type="project" value="UniProtKB-SubCell"/>
</dbReference>
<feature type="transmembrane region" description="Helical" evidence="6">
    <location>
        <begin position="83"/>
        <end position="103"/>
    </location>
</feature>
<dbReference type="EMBL" id="SNXY01000010">
    <property type="protein sequence ID" value="TDP82372.1"/>
    <property type="molecule type" value="Genomic_DNA"/>
</dbReference>
<feature type="transmembrane region" description="Helical" evidence="6">
    <location>
        <begin position="206"/>
        <end position="223"/>
    </location>
</feature>
<feature type="transmembrane region" description="Helical" evidence="6">
    <location>
        <begin position="172"/>
        <end position="194"/>
    </location>
</feature>
<evidence type="ECO:0000256" key="4">
    <source>
        <dbReference type="ARBA" id="ARBA00022989"/>
    </source>
</evidence>
<keyword evidence="2" id="KW-1003">Cell membrane</keyword>
<dbReference type="AlphaFoldDB" id="A0A4R6R8V4"/>
<keyword evidence="8" id="KW-1185">Reference proteome</keyword>
<protein>
    <submittedName>
        <fullName evidence="7">O-antigen/teichoic acid export membrane protein</fullName>
    </submittedName>
</protein>
<keyword evidence="3 6" id="KW-0812">Transmembrane</keyword>
<accession>A0A4R6R8V4</accession>
<evidence type="ECO:0000313" key="7">
    <source>
        <dbReference type="EMBL" id="TDP82372.1"/>
    </source>
</evidence>
<feature type="transmembrane region" description="Helical" evidence="6">
    <location>
        <begin position="138"/>
        <end position="160"/>
    </location>
</feature>
<feature type="transmembrane region" description="Helical" evidence="6">
    <location>
        <begin position="243"/>
        <end position="269"/>
    </location>
</feature>
<reference evidence="7 8" key="1">
    <citation type="submission" date="2019-03" db="EMBL/GenBank/DDBJ databases">
        <title>Genomic Encyclopedia of Type Strains, Phase IV (KMG-IV): sequencing the most valuable type-strain genomes for metagenomic binning, comparative biology and taxonomic classification.</title>
        <authorList>
            <person name="Goeker M."/>
        </authorList>
    </citation>
    <scope>NUCLEOTIDE SEQUENCE [LARGE SCALE GENOMIC DNA]</scope>
    <source>
        <strain evidence="7 8">DSM 102969</strain>
    </source>
</reference>
<keyword evidence="4 6" id="KW-1133">Transmembrane helix</keyword>
<comment type="caution">
    <text evidence="7">The sequence shown here is derived from an EMBL/GenBank/DDBJ whole genome shotgun (WGS) entry which is preliminary data.</text>
</comment>
<evidence type="ECO:0000256" key="3">
    <source>
        <dbReference type="ARBA" id="ARBA00022692"/>
    </source>
</evidence>
<organism evidence="7 8">
    <name type="scientific">Oharaeibacter diazotrophicus</name>
    <dbReference type="NCBI Taxonomy" id="1920512"/>
    <lineage>
        <taxon>Bacteria</taxon>
        <taxon>Pseudomonadati</taxon>
        <taxon>Pseudomonadota</taxon>
        <taxon>Alphaproteobacteria</taxon>
        <taxon>Hyphomicrobiales</taxon>
        <taxon>Pleomorphomonadaceae</taxon>
        <taxon>Oharaeibacter</taxon>
    </lineage>
</organism>
<feature type="transmembrane region" description="Helical" evidence="6">
    <location>
        <begin position="442"/>
        <end position="463"/>
    </location>
</feature>
<dbReference type="PANTHER" id="PTHR30250:SF31">
    <property type="entry name" value="INNER MEMBRANE PROTEIN YGHQ"/>
    <property type="match status" value="1"/>
</dbReference>
<evidence type="ECO:0000256" key="2">
    <source>
        <dbReference type="ARBA" id="ARBA00022475"/>
    </source>
</evidence>
<comment type="subcellular location">
    <subcellularLocation>
        <location evidence="1">Cell membrane</location>
        <topology evidence="1">Multi-pass membrane protein</topology>
    </subcellularLocation>
</comment>
<feature type="transmembrane region" description="Helical" evidence="6">
    <location>
        <begin position="109"/>
        <end position="126"/>
    </location>
</feature>
<name>A0A4R6R8V4_9HYPH</name>
<dbReference type="RefSeq" id="WP_165644722.1">
    <property type="nucleotide sequence ID" value="NZ_BSPM01000007.1"/>
</dbReference>
<evidence type="ECO:0000256" key="1">
    <source>
        <dbReference type="ARBA" id="ARBA00004651"/>
    </source>
</evidence>
<dbReference type="InterPro" id="IPR050833">
    <property type="entry name" value="Poly_Biosynth_Transport"/>
</dbReference>
<feature type="transmembrane region" description="Helical" evidence="6">
    <location>
        <begin position="12"/>
        <end position="32"/>
    </location>
</feature>
<dbReference type="Pfam" id="PF13440">
    <property type="entry name" value="Polysacc_synt_3"/>
    <property type="match status" value="1"/>
</dbReference>
<feature type="transmembrane region" description="Helical" evidence="6">
    <location>
        <begin position="290"/>
        <end position="311"/>
    </location>
</feature>
<dbReference type="Proteomes" id="UP000294547">
    <property type="component" value="Unassembled WGS sequence"/>
</dbReference>
<evidence type="ECO:0000256" key="6">
    <source>
        <dbReference type="SAM" id="Phobius"/>
    </source>
</evidence>